<dbReference type="SUPFAM" id="SSF69340">
    <property type="entry name" value="C-terminal domain of adenylylcyclase associated protein"/>
    <property type="match status" value="1"/>
</dbReference>
<dbReference type="InterPro" id="IPR036223">
    <property type="entry name" value="CAP_C_sf"/>
</dbReference>
<dbReference type="InterPro" id="IPR039589">
    <property type="entry name" value="TBCC1"/>
</dbReference>
<comment type="caution">
    <text evidence="9">The sequence shown here is derived from an EMBL/GenBank/DDBJ whole genome shotgun (WGS) entry which is preliminary data.</text>
</comment>
<feature type="compositionally biased region" description="Basic and acidic residues" evidence="7">
    <location>
        <begin position="292"/>
        <end position="302"/>
    </location>
</feature>
<dbReference type="AlphaFoldDB" id="A0ABD3GHU4"/>
<protein>
    <recommendedName>
        <fullName evidence="4">TBCC domain-containing protein 1</fullName>
    </recommendedName>
</protein>
<evidence type="ECO:0000256" key="1">
    <source>
        <dbReference type="ARBA" id="ARBA00004300"/>
    </source>
</evidence>
<dbReference type="Pfam" id="PF07986">
    <property type="entry name" value="TBCC"/>
    <property type="match status" value="1"/>
</dbReference>
<evidence type="ECO:0000256" key="4">
    <source>
        <dbReference type="ARBA" id="ARBA00017559"/>
    </source>
</evidence>
<dbReference type="InterPro" id="IPR006599">
    <property type="entry name" value="CARP_motif"/>
</dbReference>
<keyword evidence="6" id="KW-0206">Cytoskeleton</keyword>
<gene>
    <name evidence="9" type="ORF">R1sor_020616</name>
</gene>
<dbReference type="Proteomes" id="UP001633002">
    <property type="component" value="Unassembled WGS sequence"/>
</dbReference>
<evidence type="ECO:0000256" key="7">
    <source>
        <dbReference type="SAM" id="MobiDB-lite"/>
    </source>
</evidence>
<dbReference type="InterPro" id="IPR016098">
    <property type="entry name" value="CAP/MinC_C"/>
</dbReference>
<evidence type="ECO:0000256" key="5">
    <source>
        <dbReference type="ARBA" id="ARBA00022490"/>
    </source>
</evidence>
<keyword evidence="5" id="KW-0963">Cytoplasm</keyword>
<dbReference type="InterPro" id="IPR012945">
    <property type="entry name" value="Tubulin-bd_cofactor_C_dom"/>
</dbReference>
<dbReference type="PANTHER" id="PTHR16052">
    <property type="entry name" value="TBCC DOMAIN-CONTAINING PROTEIN 1"/>
    <property type="match status" value="1"/>
</dbReference>
<dbReference type="Gene3D" id="2.160.20.70">
    <property type="match status" value="1"/>
</dbReference>
<feature type="domain" description="C-CAP/cofactor C-like" evidence="8">
    <location>
        <begin position="327"/>
        <end position="470"/>
    </location>
</feature>
<comment type="similarity">
    <text evidence="3">Belongs to the TBCC family.</text>
</comment>
<keyword evidence="10" id="KW-1185">Reference proteome</keyword>
<evidence type="ECO:0000256" key="2">
    <source>
        <dbReference type="ARBA" id="ARBA00004647"/>
    </source>
</evidence>
<feature type="region of interest" description="Disordered" evidence="7">
    <location>
        <begin position="291"/>
        <end position="319"/>
    </location>
</feature>
<accession>A0ABD3GHU4</accession>
<dbReference type="PANTHER" id="PTHR16052:SF0">
    <property type="entry name" value="TBCC DOMAIN-CONTAINING PROTEIN 1"/>
    <property type="match status" value="1"/>
</dbReference>
<evidence type="ECO:0000256" key="3">
    <source>
        <dbReference type="ARBA" id="ARBA00008848"/>
    </source>
</evidence>
<evidence type="ECO:0000259" key="8">
    <source>
        <dbReference type="PROSITE" id="PS51329"/>
    </source>
</evidence>
<dbReference type="PROSITE" id="PS51329">
    <property type="entry name" value="C_CAP_COFACTOR_C"/>
    <property type="match status" value="1"/>
</dbReference>
<reference evidence="9 10" key="1">
    <citation type="submission" date="2024-09" db="EMBL/GenBank/DDBJ databases">
        <title>Chromosome-scale assembly of Riccia sorocarpa.</title>
        <authorList>
            <person name="Paukszto L."/>
        </authorList>
    </citation>
    <scope>NUCLEOTIDE SEQUENCE [LARGE SCALE GENOMIC DNA]</scope>
    <source>
        <strain evidence="9">LP-2024</strain>
        <tissue evidence="9">Aerial parts of the thallus</tissue>
    </source>
</reference>
<dbReference type="EMBL" id="JBJQOH010000007">
    <property type="protein sequence ID" value="KAL3677660.1"/>
    <property type="molecule type" value="Genomic_DNA"/>
</dbReference>
<dbReference type="SMART" id="SM00673">
    <property type="entry name" value="CARP"/>
    <property type="match status" value="2"/>
</dbReference>
<comment type="subcellular location">
    <subcellularLocation>
        <location evidence="1">Cytoplasm</location>
        <location evidence="1">Cytoskeleton</location>
        <location evidence="1">Microtubule organizing center</location>
        <location evidence="1">Centrosome</location>
    </subcellularLocation>
    <subcellularLocation>
        <location evidence="2">Cytoplasm</location>
        <location evidence="2">Cytoskeleton</location>
        <location evidence="2">Spindle pole</location>
    </subcellularLocation>
</comment>
<evidence type="ECO:0000313" key="9">
    <source>
        <dbReference type="EMBL" id="KAL3677660.1"/>
    </source>
</evidence>
<organism evidence="9 10">
    <name type="scientific">Riccia sorocarpa</name>
    <dbReference type="NCBI Taxonomy" id="122646"/>
    <lineage>
        <taxon>Eukaryota</taxon>
        <taxon>Viridiplantae</taxon>
        <taxon>Streptophyta</taxon>
        <taxon>Embryophyta</taxon>
        <taxon>Marchantiophyta</taxon>
        <taxon>Marchantiopsida</taxon>
        <taxon>Marchantiidae</taxon>
        <taxon>Marchantiales</taxon>
        <taxon>Ricciaceae</taxon>
        <taxon>Riccia</taxon>
    </lineage>
</organism>
<sequence length="612" mass="66724">MSAETISAASLEPPWLHVRREPFEHGLLPLPSLIINEGVSAFKNLRTKLLEHVLSSPSWPTSNAANDGSQVKLCKNRVASSGIAASLGLQEPHAHLVLDTLASVLSDEGGDFDPLAHTRVLDIESVGADVDDLILLLYIQTYKRVPPRPYKDAAAVADVWPTPSVFDGYLTPTSPLQNRSTRRTMPCLAEEEAHQLAFVRKHLPSILALLAESTEDGDQEAKVITLEKFQHLSLLLRAADASTGCLPLSQATPFFANSDPDMPAAPVPLSQVLDWMLSHLCAASERTPAKAPTKDNVFHESDGSGSDVPMADACVTGTTNSPSGGLTTVSNGFQIRKDWRPEGVTFIDGVMKASVLKTEADFKNGSVKVAHCHDSVVYVLGPLKYVSVFGCSDSIVVLGAVGKAVRVELCERVQVIVASARICISNCRECVFYLGVNQRPLITGDNHNLQVAPYNTTYSNLEADLAQVGIDTTVNKWDRVLTLGVVDPHDSVSHSAGVADAQAEGASLFPAERFLYFVIPRWNEVEPQQQQQLTAESIPFSLPKAYSQAQQHRSTAAESLKQTLKNVALEDNRKRDLTNAIHAYFKDWLYSTGNIRQIYDLQSLERDPKAMD</sequence>
<dbReference type="GO" id="GO:0000922">
    <property type="term" value="C:spindle pole"/>
    <property type="evidence" value="ECO:0007669"/>
    <property type="project" value="UniProtKB-SubCell"/>
</dbReference>
<name>A0ABD3GHU4_9MARC</name>
<evidence type="ECO:0000313" key="10">
    <source>
        <dbReference type="Proteomes" id="UP001633002"/>
    </source>
</evidence>
<evidence type="ECO:0000256" key="6">
    <source>
        <dbReference type="ARBA" id="ARBA00023212"/>
    </source>
</evidence>
<dbReference type="InterPro" id="IPR017901">
    <property type="entry name" value="C-CAP_CF_C-like"/>
</dbReference>
<proteinExistence type="inferred from homology"/>